<dbReference type="KEGG" id="cof:FOZ74_12165"/>
<dbReference type="EMBL" id="CP042344">
    <property type="protein sequence ID" value="QEA14585.1"/>
    <property type="molecule type" value="Genomic_DNA"/>
</dbReference>
<dbReference type="Pfam" id="PF07963">
    <property type="entry name" value="N_methyl"/>
    <property type="match status" value="1"/>
</dbReference>
<feature type="domain" description="Type IV pilin Tt1218-like" evidence="2">
    <location>
        <begin position="34"/>
        <end position="106"/>
    </location>
</feature>
<dbReference type="Pfam" id="PF22150">
    <property type="entry name" value="Tt1218-like"/>
    <property type="match status" value="1"/>
</dbReference>
<dbReference type="AlphaFoldDB" id="A0A5B8S178"/>
<dbReference type="InterPro" id="IPR054402">
    <property type="entry name" value="Tt1218-like_dom"/>
</dbReference>
<feature type="transmembrane region" description="Helical" evidence="1">
    <location>
        <begin position="12"/>
        <end position="34"/>
    </location>
</feature>
<dbReference type="OrthoDB" id="8850705at2"/>
<keyword evidence="4" id="KW-1185">Reference proteome</keyword>
<accession>A0A5B8S178</accession>
<keyword evidence="1" id="KW-0472">Membrane</keyword>
<name>A0A5B8S178_9BURK</name>
<gene>
    <name evidence="3" type="primary">pilV</name>
    <name evidence="3" type="ORF">FOZ74_12165</name>
</gene>
<dbReference type="PROSITE" id="PS00409">
    <property type="entry name" value="PROKAR_NTER_METHYL"/>
    <property type="match status" value="1"/>
</dbReference>
<dbReference type="InterPro" id="IPR012902">
    <property type="entry name" value="N_methyl_site"/>
</dbReference>
<sequence>MQPRRAKRQTGITLIESLIALVVSALGILGIVGVQMRTLADTQTTVRRAQAIRLIDDLGERMRVNPNAMLKLASFPSGYGQKASDITPADCTATACTPSQQITHDLYQWKLTVEQTLPLGQASIFEAPGEAGVDGTNRRVLGVIISWRANEREGLATDDIDASKVRQNDGSFSAGTDTDNACPADRICHLQYLPVPARCAPYDNGAAELTAYCS</sequence>
<dbReference type="InterPro" id="IPR013362">
    <property type="entry name" value="Pilus_4_PilV"/>
</dbReference>
<dbReference type="Proteomes" id="UP000321199">
    <property type="component" value="Chromosome"/>
</dbReference>
<dbReference type="NCBIfam" id="TIGR02523">
    <property type="entry name" value="type_IV_pilV"/>
    <property type="match status" value="1"/>
</dbReference>
<evidence type="ECO:0000313" key="4">
    <source>
        <dbReference type="Proteomes" id="UP000321199"/>
    </source>
</evidence>
<protein>
    <submittedName>
        <fullName evidence="3">Type IV pilus modification protein PilV</fullName>
    </submittedName>
</protein>
<evidence type="ECO:0000256" key="1">
    <source>
        <dbReference type="SAM" id="Phobius"/>
    </source>
</evidence>
<keyword evidence="1" id="KW-1133">Transmembrane helix</keyword>
<evidence type="ECO:0000259" key="2">
    <source>
        <dbReference type="Pfam" id="PF22150"/>
    </source>
</evidence>
<proteinExistence type="predicted"/>
<reference evidence="3 4" key="1">
    <citation type="submission" date="2019-07" db="EMBL/GenBank/DDBJ databases">
        <title>Complete genome sequence of Comamonas sp. NLF 7-7 isolated from livestock.</title>
        <authorList>
            <person name="Kim D.H."/>
            <person name="Kim J.G."/>
        </authorList>
    </citation>
    <scope>NUCLEOTIDE SEQUENCE [LARGE SCALE GENOMIC DNA]</scope>
    <source>
        <strain evidence="3 4">NLF 7-7</strain>
    </source>
</reference>
<evidence type="ECO:0000313" key="3">
    <source>
        <dbReference type="EMBL" id="QEA14585.1"/>
    </source>
</evidence>
<keyword evidence="1" id="KW-0812">Transmembrane</keyword>
<organism evidence="3 4">
    <name type="scientific">Comamonas flocculans</name>
    <dbReference type="NCBI Taxonomy" id="2597701"/>
    <lineage>
        <taxon>Bacteria</taxon>
        <taxon>Pseudomonadati</taxon>
        <taxon>Pseudomonadota</taxon>
        <taxon>Betaproteobacteria</taxon>
        <taxon>Burkholderiales</taxon>
        <taxon>Comamonadaceae</taxon>
        <taxon>Comamonas</taxon>
    </lineage>
</organism>